<evidence type="ECO:0000313" key="4">
    <source>
        <dbReference type="Proteomes" id="UP000693970"/>
    </source>
</evidence>
<dbReference type="Proteomes" id="UP000693970">
    <property type="component" value="Unassembled WGS sequence"/>
</dbReference>
<name>A0A9K3LAV8_9STRA</name>
<sequence>MPTVDVDQRRVVGARVKAKAVHVTSESEAARRYGQLSKTKMVFGTVLSVDTAVNPTTNRSTTTVVAEYDFGGGVTKRKSLNIRTVHAVAPDKENQQPAPAESPNEPTGTNNDDNPTGTNTHNASVASPGAFAGNNQGAVNVYPVAPMLDPRPVRQICHGTEWRESDPDTLLEMDRKPEAGCEVQNAADGESGVILRLKLVKTELEAREDDGLTLGTRVAKYLVEQWARTDRIVCGDSFFASVATAKELKSMGLRFIGVVKNASSHYPMTWLSSLELSNRGDHKGLVHLDTDGNPDMMAFVWVDRERRYFISNCSSLVEGDPHVRNRWRQGDDMEAGPRREELTVPTPKVCNIYYDTCAAIDQNNRHRQDNLQIERKIETKNWATRVGTTILGMCIVDAWLVYKGATGTSETQSEFYSWLAEELIDNSYDKDPIWRSTGSVTEASPPQHLFDSRTGAGRSAIQAHLTPTKRKRKVKGVIMQNRFYQTYAMMSHWTPRLPNRKYGFATQNMAGTVLLSIWLHAIPLNTH</sequence>
<feature type="domain" description="PiggyBac transposable element-derived protein" evidence="2">
    <location>
        <begin position="178"/>
        <end position="399"/>
    </location>
</feature>
<gene>
    <name evidence="3" type="ORF">IV203_015217</name>
</gene>
<dbReference type="AlphaFoldDB" id="A0A9K3LAV8"/>
<reference evidence="3" key="2">
    <citation type="submission" date="2021-04" db="EMBL/GenBank/DDBJ databases">
        <authorList>
            <person name="Podell S."/>
        </authorList>
    </citation>
    <scope>NUCLEOTIDE SEQUENCE</scope>
    <source>
        <strain evidence="3">Hildebrandi</strain>
    </source>
</reference>
<dbReference type="EMBL" id="JAGRRH010000014">
    <property type="protein sequence ID" value="KAG7358628.1"/>
    <property type="molecule type" value="Genomic_DNA"/>
</dbReference>
<keyword evidence="4" id="KW-1185">Reference proteome</keyword>
<feature type="region of interest" description="Disordered" evidence="1">
    <location>
        <begin position="87"/>
        <end position="131"/>
    </location>
</feature>
<dbReference type="Pfam" id="PF13843">
    <property type="entry name" value="DDE_Tnp_1_7"/>
    <property type="match status" value="1"/>
</dbReference>
<dbReference type="InterPro" id="IPR029526">
    <property type="entry name" value="PGBD"/>
</dbReference>
<protein>
    <submittedName>
        <fullName evidence="3">Transposase IS4</fullName>
    </submittedName>
</protein>
<dbReference type="OrthoDB" id="121467at2759"/>
<feature type="compositionally biased region" description="Low complexity" evidence="1">
    <location>
        <begin position="103"/>
        <end position="120"/>
    </location>
</feature>
<evidence type="ECO:0000259" key="2">
    <source>
        <dbReference type="Pfam" id="PF13843"/>
    </source>
</evidence>
<accession>A0A9K3LAV8</accession>
<dbReference type="PANTHER" id="PTHR46599">
    <property type="entry name" value="PIGGYBAC TRANSPOSABLE ELEMENT-DERIVED PROTEIN 4"/>
    <property type="match status" value="1"/>
</dbReference>
<reference evidence="3" key="1">
    <citation type="journal article" date="2021" name="Sci. Rep.">
        <title>Diploid genomic architecture of Nitzschia inconspicua, an elite biomass production diatom.</title>
        <authorList>
            <person name="Oliver A."/>
            <person name="Podell S."/>
            <person name="Pinowska A."/>
            <person name="Traller J.C."/>
            <person name="Smith S.R."/>
            <person name="McClure R."/>
            <person name="Beliaev A."/>
            <person name="Bohutskyi P."/>
            <person name="Hill E.A."/>
            <person name="Rabines A."/>
            <person name="Zheng H."/>
            <person name="Allen L.Z."/>
            <person name="Kuo A."/>
            <person name="Grigoriev I.V."/>
            <person name="Allen A.E."/>
            <person name="Hazlebeck D."/>
            <person name="Allen E.E."/>
        </authorList>
    </citation>
    <scope>NUCLEOTIDE SEQUENCE</scope>
    <source>
        <strain evidence="3">Hildebrandi</strain>
    </source>
</reference>
<evidence type="ECO:0000256" key="1">
    <source>
        <dbReference type="SAM" id="MobiDB-lite"/>
    </source>
</evidence>
<proteinExistence type="predicted"/>
<organism evidence="3 4">
    <name type="scientific">Nitzschia inconspicua</name>
    <dbReference type="NCBI Taxonomy" id="303405"/>
    <lineage>
        <taxon>Eukaryota</taxon>
        <taxon>Sar</taxon>
        <taxon>Stramenopiles</taxon>
        <taxon>Ochrophyta</taxon>
        <taxon>Bacillariophyta</taxon>
        <taxon>Bacillariophyceae</taxon>
        <taxon>Bacillariophycidae</taxon>
        <taxon>Bacillariales</taxon>
        <taxon>Bacillariaceae</taxon>
        <taxon>Nitzschia</taxon>
    </lineage>
</organism>
<comment type="caution">
    <text evidence="3">The sequence shown here is derived from an EMBL/GenBank/DDBJ whole genome shotgun (WGS) entry which is preliminary data.</text>
</comment>
<evidence type="ECO:0000313" key="3">
    <source>
        <dbReference type="EMBL" id="KAG7358628.1"/>
    </source>
</evidence>
<dbReference type="PANTHER" id="PTHR46599:SF3">
    <property type="entry name" value="PIGGYBAC TRANSPOSABLE ELEMENT-DERIVED PROTEIN 4"/>
    <property type="match status" value="1"/>
</dbReference>